<keyword evidence="5" id="KW-1185">Reference proteome</keyword>
<gene>
    <name evidence="4" type="ORF">C8N46_11242</name>
</gene>
<keyword evidence="4" id="KW-0378">Hydrolase</keyword>
<evidence type="ECO:0000259" key="3">
    <source>
        <dbReference type="Pfam" id="PF01575"/>
    </source>
</evidence>
<dbReference type="InterPro" id="IPR016162">
    <property type="entry name" value="Ald_DH_N"/>
</dbReference>
<name>A0A2T6BRR8_9FLAO</name>
<dbReference type="Pfam" id="PF01575">
    <property type="entry name" value="MaoC_dehydratas"/>
    <property type="match status" value="1"/>
</dbReference>
<keyword evidence="1" id="KW-0560">Oxidoreductase</keyword>
<dbReference type="Gene3D" id="3.10.129.10">
    <property type="entry name" value="Hotdog Thioesterase"/>
    <property type="match status" value="1"/>
</dbReference>
<dbReference type="InterPro" id="IPR002539">
    <property type="entry name" value="MaoC-like_dom"/>
</dbReference>
<reference evidence="4 5" key="1">
    <citation type="submission" date="2018-04" db="EMBL/GenBank/DDBJ databases">
        <title>Genomic Encyclopedia of Archaeal and Bacterial Type Strains, Phase II (KMG-II): from individual species to whole genera.</title>
        <authorList>
            <person name="Goeker M."/>
        </authorList>
    </citation>
    <scope>NUCLEOTIDE SEQUENCE [LARGE SCALE GENOMIC DNA]</scope>
    <source>
        <strain evidence="4 5">DSM 25731</strain>
    </source>
</reference>
<dbReference type="PANTHER" id="PTHR43111">
    <property type="entry name" value="ALDEHYDE DEHYDROGENASE B-RELATED"/>
    <property type="match status" value="1"/>
</dbReference>
<dbReference type="SUPFAM" id="SSF53720">
    <property type="entry name" value="ALDH-like"/>
    <property type="match status" value="1"/>
</dbReference>
<dbReference type="Gene3D" id="3.40.605.10">
    <property type="entry name" value="Aldehyde Dehydrogenase, Chain A, domain 1"/>
    <property type="match status" value="1"/>
</dbReference>
<dbReference type="AlphaFoldDB" id="A0A2T6BRR8"/>
<dbReference type="InterPro" id="IPR016161">
    <property type="entry name" value="Ald_DH/histidinol_DH"/>
</dbReference>
<dbReference type="Proteomes" id="UP000244090">
    <property type="component" value="Unassembled WGS sequence"/>
</dbReference>
<dbReference type="InterPro" id="IPR016163">
    <property type="entry name" value="Ald_DH_C"/>
</dbReference>
<dbReference type="RefSeq" id="WP_108116612.1">
    <property type="nucleotide sequence ID" value="NZ_QBKT01000012.1"/>
</dbReference>
<protein>
    <submittedName>
        <fullName evidence="4">Oxepin-CoA hydrolase/3-oxo-5,6-dehydrosuberyl-CoA semialdehyde dehydrogenase</fullName>
    </submittedName>
</protein>
<dbReference type="OrthoDB" id="9801625at2"/>
<evidence type="ECO:0000256" key="1">
    <source>
        <dbReference type="ARBA" id="ARBA00023002"/>
    </source>
</evidence>
<feature type="domain" description="Aldehyde dehydrogenase" evidence="2">
    <location>
        <begin position="11"/>
        <end position="498"/>
    </location>
</feature>
<evidence type="ECO:0000313" key="4">
    <source>
        <dbReference type="EMBL" id="PTX58734.1"/>
    </source>
</evidence>
<dbReference type="InterPro" id="IPR029069">
    <property type="entry name" value="HotDog_dom_sf"/>
</dbReference>
<dbReference type="GO" id="GO:0016787">
    <property type="term" value="F:hydrolase activity"/>
    <property type="evidence" value="ECO:0007669"/>
    <property type="project" value="UniProtKB-KW"/>
</dbReference>
<dbReference type="Gene3D" id="3.40.309.10">
    <property type="entry name" value="Aldehyde Dehydrogenase, Chain A, domain 2"/>
    <property type="match status" value="1"/>
</dbReference>
<dbReference type="CDD" id="cd07128">
    <property type="entry name" value="ALDH_MaoC-N"/>
    <property type="match status" value="1"/>
</dbReference>
<dbReference type="NCBIfam" id="NF008868">
    <property type="entry name" value="PRK11903.1"/>
    <property type="match status" value="1"/>
</dbReference>
<evidence type="ECO:0000313" key="5">
    <source>
        <dbReference type="Proteomes" id="UP000244090"/>
    </source>
</evidence>
<dbReference type="InterPro" id="IPR011966">
    <property type="entry name" value="PaaN-DH"/>
</dbReference>
<dbReference type="InterPro" id="IPR015590">
    <property type="entry name" value="Aldehyde_DH_dom"/>
</dbReference>
<dbReference type="SUPFAM" id="SSF54637">
    <property type="entry name" value="Thioesterase/thiol ester dehydrase-isomerase"/>
    <property type="match status" value="1"/>
</dbReference>
<sequence length="830" mass="92418">MKLQSYINGQWIAGTGEGSPMFDAVTGETIGYATTEGLDIPAALQYGRTKGGEQLRKMTFQERGNMLKKLALYLTKRKEQFYDISYKTGATRVDSWIDIEGGFGNLFANASLRKLFPNQPFHVEGDPIDLSRGGRFMAHHILVPKRGVAVHINAFNFPVWGMLEKCAVNWMAGMAAVVLPAPQTAYLTEAVVRVIVDSGILPEGSLQLLSGMTKSILDTVESQDVVTFTGSAHTGRILKAHPRLTQEAVPFTMEADSLNCSVLGEDAVPGTPEFDLFIKEVRKEMTVKTGQKCTAIRRIVVPENLVEDVQIALGKQLSKVTIGDPRLKEVRMGALINQTQVQTVKDQVSKLAKTADIVYGTLDTIEAVGADGEKGAFLSPILLRENHPFKNTDVHEIEAFGPVSTIMPYKNMDEAIELAQLGKGSLVSSIFTNDDTIARAYVVGAASHHGRILVGNRDMAKQSTGHGSPLPLLVHGGPGRAGGGEEMGGMRGIKHYMQRCAIQGSPTTLTEVTGIYQANAEYKETEKHPFAYHWEDIEAGMSIKTHKRTVTDTDIINFGNLTWDHFYAHTDITSLDGSIFEKRTAHGYFIISAAAGLFVYPNKGPVAANYGLEECRFLRPIYHNDTIYVRLTCKEKVDRDSRGKELPSGIVKWFVEVFDQEDELVAIATILTMVQKKNPFVTINKNTVQKYLAKLTEDTKPAWGSMNAQQMVEHLEYSLRVASGEIQDFEIETPEKILEKVNESLYTHNPMPKNYDAPKLLQKELSKTRYENLAEAKTKLLEAYDEFEAYFKEHPEATTKNAVFGHLDKFEWDLMHMKHFNHHFTQFGLL</sequence>
<comment type="caution">
    <text evidence="4">The sequence shown here is derived from an EMBL/GenBank/DDBJ whole genome shotgun (WGS) entry which is preliminary data.</text>
</comment>
<proteinExistence type="predicted"/>
<dbReference type="PANTHER" id="PTHR43111:SF1">
    <property type="entry name" value="ALDEHYDE DEHYDROGENASE B-RELATED"/>
    <property type="match status" value="1"/>
</dbReference>
<dbReference type="NCBIfam" id="TIGR02278">
    <property type="entry name" value="PaaN-DH"/>
    <property type="match status" value="1"/>
</dbReference>
<feature type="domain" description="MaoC-like" evidence="3">
    <location>
        <begin position="539"/>
        <end position="641"/>
    </location>
</feature>
<evidence type="ECO:0000259" key="2">
    <source>
        <dbReference type="Pfam" id="PF00171"/>
    </source>
</evidence>
<dbReference type="Pfam" id="PF00171">
    <property type="entry name" value="Aldedh"/>
    <property type="match status" value="1"/>
</dbReference>
<dbReference type="EMBL" id="QBKT01000012">
    <property type="protein sequence ID" value="PTX58734.1"/>
    <property type="molecule type" value="Genomic_DNA"/>
</dbReference>
<accession>A0A2T6BRR8</accession>
<dbReference type="GO" id="GO:0016620">
    <property type="term" value="F:oxidoreductase activity, acting on the aldehyde or oxo group of donors, NAD or NADP as acceptor"/>
    <property type="evidence" value="ECO:0007669"/>
    <property type="project" value="InterPro"/>
</dbReference>
<organism evidence="4 5">
    <name type="scientific">Kordia periserrulae</name>
    <dbReference type="NCBI Taxonomy" id="701523"/>
    <lineage>
        <taxon>Bacteria</taxon>
        <taxon>Pseudomonadati</taxon>
        <taxon>Bacteroidota</taxon>
        <taxon>Flavobacteriia</taxon>
        <taxon>Flavobacteriales</taxon>
        <taxon>Flavobacteriaceae</taxon>
        <taxon>Kordia</taxon>
    </lineage>
</organism>